<comment type="caution">
    <text evidence="1">The sequence shown here is derived from an EMBL/GenBank/DDBJ whole genome shotgun (WGS) entry which is preliminary data.</text>
</comment>
<reference evidence="1 2" key="1">
    <citation type="submission" date="2022-07" db="EMBL/GenBank/DDBJ databases">
        <authorList>
            <person name="Li W.-J."/>
            <person name="Deng Q.-Q."/>
        </authorList>
    </citation>
    <scope>NUCLEOTIDE SEQUENCE [LARGE SCALE GENOMIC DNA]</scope>
    <source>
        <strain evidence="1 2">SYSU M60028</strain>
    </source>
</reference>
<dbReference type="EMBL" id="JANCLU010000012">
    <property type="protein sequence ID" value="MCP8939511.1"/>
    <property type="molecule type" value="Genomic_DNA"/>
</dbReference>
<evidence type="ECO:0000313" key="2">
    <source>
        <dbReference type="Proteomes" id="UP001205890"/>
    </source>
</evidence>
<name>A0ABT1LDC3_9HYPH</name>
<proteinExistence type="predicted"/>
<dbReference type="RefSeq" id="WP_254743135.1">
    <property type="nucleotide sequence ID" value="NZ_JANCLU010000012.1"/>
</dbReference>
<gene>
    <name evidence="1" type="ORF">NK718_13375</name>
</gene>
<keyword evidence="2" id="KW-1185">Reference proteome</keyword>
<evidence type="ECO:0000313" key="1">
    <source>
        <dbReference type="EMBL" id="MCP8939511.1"/>
    </source>
</evidence>
<accession>A0ABT1LDC3</accession>
<organism evidence="1 2">
    <name type="scientific">Alsobacter ponti</name>
    <dbReference type="NCBI Taxonomy" id="2962936"/>
    <lineage>
        <taxon>Bacteria</taxon>
        <taxon>Pseudomonadati</taxon>
        <taxon>Pseudomonadota</taxon>
        <taxon>Alphaproteobacteria</taxon>
        <taxon>Hyphomicrobiales</taxon>
        <taxon>Alsobacteraceae</taxon>
        <taxon>Alsobacter</taxon>
    </lineage>
</organism>
<protein>
    <submittedName>
        <fullName evidence="1">Uncharacterized protein</fullName>
    </submittedName>
</protein>
<dbReference type="Proteomes" id="UP001205890">
    <property type="component" value="Unassembled WGS sequence"/>
</dbReference>
<sequence length="775" mass="83103">MTTIGSTPPAVSAPAVQSAAQSAAADLPTYAQFSAWPATQQIQWLIANGQRPTLPGWVTLPLDNKCAVLVDTTHPSGYRTVRLSNWSDSAPNLSVQVKSGQWGRPDPLNMSRAEFQAMDGADQVSFVLLYGKLREGNSSWALWRYYVTFTGTGASPPEAPFVAGALSGATNASLYPDGFATSPRQLDPSVFLSWSGSDQRAYFDTSGQANMLTVGQGVSSGAYVTYSVNSGVSSVEWTFKPLADVAEADFQTWSKGSQKAFIEHYASVQLPGAPAYVYIGKPWQGAYWRLSAGGVPIRAEARSTTAREAPVSLAQFQGQSSANGAAAFTSNEQALYLYTQAGNKMGAVVTVLGANFLLSADGKRVQALDSLTKQLVEAMPPADLQILMDSTVGREKLEAIGYTIWPSGTAESQINGVRGKIRDMFPDTLPSGLVTTFGPTTTKEALVKPFIAQLDILEEQIKATGSSSTLVDLKTLNAATDDLKKRAQRLASFAKQPDAISGHGPVRGNLVVAWSDVTKISEAHQTFWDTAKALWQAEDAIAKAADRKNKITGAEAKTDLATMIFAFQLQSNIIGQSLTKADTEELRQINALVQLYTTMQTNVNQVLGYESLLPKDTKPEDKTATKYSWFGANQQVAMSSFQLTALSLMFDGNVKSANTYSGGPSSGLNGSPIEEIYGITRPVTGHSTVSAQNGDTSQAGTVSRLGFALPWMTNSQWSQFGNSLSSTISIINQHAQTKMNAVNSADKESNRHFELANTVLSKMNDMLQSIGRNVA</sequence>